<dbReference type="InterPro" id="IPR000387">
    <property type="entry name" value="Tyr_Pase_dom"/>
</dbReference>
<evidence type="ECO:0000256" key="2">
    <source>
        <dbReference type="ARBA" id="ARBA00007881"/>
    </source>
</evidence>
<evidence type="ECO:0000256" key="20">
    <source>
        <dbReference type="SAM" id="MobiDB-lite"/>
    </source>
</evidence>
<evidence type="ECO:0000256" key="1">
    <source>
        <dbReference type="ARBA" id="ARBA00004496"/>
    </source>
</evidence>
<proteinExistence type="evidence at transcript level"/>
<protein>
    <recommendedName>
        <fullName evidence="12">Phosphatidylinositol 3,4,5-trisphosphate 3-phosphatase and dual-specificity protein phosphatase PTEN</fullName>
        <ecNumber evidence="5">3.1.3.16</ecNumber>
        <ecNumber evidence="4">3.1.3.48</ecNumber>
        <ecNumber evidence="3">3.1.3.67</ecNumber>
    </recommendedName>
    <alternativeName>
        <fullName evidence="16">Inositol polyphosphate 3-phosphatase</fullName>
    </alternativeName>
</protein>
<feature type="domain" description="Tyrosine specific protein phosphatases" evidence="21">
    <location>
        <begin position="102"/>
        <end position="173"/>
    </location>
</feature>
<dbReference type="PANTHER" id="PTHR12305">
    <property type="entry name" value="PHOSPHATASE WITH HOMOLOGY TO TENSIN"/>
    <property type="match status" value="1"/>
</dbReference>
<dbReference type="GO" id="GO:0004722">
    <property type="term" value="F:protein serine/threonine phosphatase activity"/>
    <property type="evidence" value="ECO:0007669"/>
    <property type="project" value="UniProtKB-EC"/>
</dbReference>
<comment type="catalytic activity">
    <reaction evidence="17">
        <text>O-phospho-L-seryl-[protein] + H2O = L-seryl-[protein] + phosphate</text>
        <dbReference type="Rhea" id="RHEA:20629"/>
        <dbReference type="Rhea" id="RHEA-COMP:9863"/>
        <dbReference type="Rhea" id="RHEA-COMP:11604"/>
        <dbReference type="ChEBI" id="CHEBI:15377"/>
        <dbReference type="ChEBI" id="CHEBI:29999"/>
        <dbReference type="ChEBI" id="CHEBI:43474"/>
        <dbReference type="ChEBI" id="CHEBI:83421"/>
        <dbReference type="EC" id="3.1.3.16"/>
    </reaction>
    <physiologicalReaction direction="left-to-right" evidence="17">
        <dbReference type="Rhea" id="RHEA:20630"/>
    </physiologicalReaction>
</comment>
<comment type="similarity">
    <text evidence="2">Belongs to the PTEN phosphatase protein family.</text>
</comment>
<evidence type="ECO:0000256" key="7">
    <source>
        <dbReference type="ARBA" id="ARBA00022801"/>
    </source>
</evidence>
<keyword evidence="6" id="KW-0963">Cytoplasm</keyword>
<sequence length="467" mass="53772">MSNTIKSMVSKKKRRYREGGFDLDLTYICPNILAMGFPAEKVEGLYRNNIDDVVKFLESKHPDHYKVYNLCSERTYDPDKFCKRVAAFPFDDHNPPKFELIKPFCDDMDLWLRKDKNNIAAVHCKAGKGRTGVMICCYLLHRRKFSTTADALRFYGQARTMNDKGVTIPSQRRYVEYYAEMLKHNLTYKPDTLLLHSIPFDTVPLIHNLNPFFVVNQLKVKLFTSNPDRVVRNDRLLIFDLPQPLPLCGDMKIEFFSRKVMGKEKLFHFWFNTFFVQRMQKPEKRHTGASYPNNIVPNGSARSYYRCKHMPHEKDMLTLTIPKMELDKANKDRANKLFSPNFKVILIFSQTDSQDTELELTPVIITHKTIEGESSSSSSGGATTPQSCSDREDLTDDASLSDTDPEDEWADDDSDYGPNDRRTGDGIKGRSQHSRSRYPRSPNTKSSKNDADNISTESEASIQNTFL</sequence>
<feature type="compositionally biased region" description="Polar residues" evidence="20">
    <location>
        <begin position="441"/>
        <end position="467"/>
    </location>
</feature>
<dbReference type="FunFam" id="3.90.190.10:FF:000029">
    <property type="entry name" value="Phosphatidylinositol 3,4,5-trisphosphate 3-phosphatase and dual-specificity protein phosphatase PTEN"/>
    <property type="match status" value="1"/>
</dbReference>
<dbReference type="CDD" id="cd14509">
    <property type="entry name" value="PTP_PTEN"/>
    <property type="match status" value="1"/>
</dbReference>
<name>A0A0U4VVW9_HALRO</name>
<dbReference type="GO" id="GO:0043491">
    <property type="term" value="P:phosphatidylinositol 3-kinase/protein kinase B signal transduction"/>
    <property type="evidence" value="ECO:0007669"/>
    <property type="project" value="TreeGrafter"/>
</dbReference>
<feature type="region of interest" description="Disordered" evidence="20">
    <location>
        <begin position="369"/>
        <end position="467"/>
    </location>
</feature>
<dbReference type="SUPFAM" id="SSF49562">
    <property type="entry name" value="C2 domain (Calcium/lipid-binding domain, CaLB)"/>
    <property type="match status" value="1"/>
</dbReference>
<dbReference type="GO" id="GO:0050793">
    <property type="term" value="P:regulation of developmental process"/>
    <property type="evidence" value="ECO:0007669"/>
    <property type="project" value="UniProtKB-ARBA"/>
</dbReference>
<evidence type="ECO:0000256" key="5">
    <source>
        <dbReference type="ARBA" id="ARBA00013081"/>
    </source>
</evidence>
<dbReference type="PROSITE" id="PS51181">
    <property type="entry name" value="PPASE_TENSIN"/>
    <property type="match status" value="1"/>
</dbReference>
<dbReference type="SMART" id="SM01326">
    <property type="entry name" value="PTEN_C2"/>
    <property type="match status" value="1"/>
</dbReference>
<dbReference type="InterPro" id="IPR029023">
    <property type="entry name" value="Tensin_phosphatase"/>
</dbReference>
<dbReference type="GO" id="GO:0005634">
    <property type="term" value="C:nucleus"/>
    <property type="evidence" value="ECO:0007669"/>
    <property type="project" value="TreeGrafter"/>
</dbReference>
<dbReference type="GO" id="GO:0004725">
    <property type="term" value="F:protein tyrosine phosphatase activity"/>
    <property type="evidence" value="ECO:0007669"/>
    <property type="project" value="UniProtKB-EC"/>
</dbReference>
<evidence type="ECO:0000256" key="15">
    <source>
        <dbReference type="ARBA" id="ARBA00043762"/>
    </source>
</evidence>
<dbReference type="EC" id="3.1.3.16" evidence="5"/>
<dbReference type="GO" id="GO:0046856">
    <property type="term" value="P:phosphatidylinositol dephosphorylation"/>
    <property type="evidence" value="ECO:0007669"/>
    <property type="project" value="TreeGrafter"/>
</dbReference>
<dbReference type="PROSITE" id="PS51182">
    <property type="entry name" value="C2_TENSIN"/>
    <property type="match status" value="1"/>
</dbReference>
<feature type="domain" description="Phosphatase tensin-type" evidence="22">
    <location>
        <begin position="14"/>
        <end position="185"/>
    </location>
</feature>
<organism evidence="24">
    <name type="scientific">Halocynthia roretzi</name>
    <name type="common">Sea squirt</name>
    <name type="synonym">Cynthia roretzi</name>
    <dbReference type="NCBI Taxonomy" id="7729"/>
    <lineage>
        <taxon>Eukaryota</taxon>
        <taxon>Metazoa</taxon>
        <taxon>Chordata</taxon>
        <taxon>Tunicata</taxon>
        <taxon>Ascidiacea</taxon>
        <taxon>Stolidobranchia</taxon>
        <taxon>Pyuridae</taxon>
        <taxon>Halocynthia</taxon>
    </lineage>
</organism>
<dbReference type="GO" id="GO:0048870">
    <property type="term" value="P:cell motility"/>
    <property type="evidence" value="ECO:0007669"/>
    <property type="project" value="TreeGrafter"/>
</dbReference>
<dbReference type="Gene3D" id="2.60.40.1110">
    <property type="match status" value="1"/>
</dbReference>
<evidence type="ECO:0000256" key="17">
    <source>
        <dbReference type="ARBA" id="ARBA00047986"/>
    </source>
</evidence>
<evidence type="ECO:0000256" key="9">
    <source>
        <dbReference type="ARBA" id="ARBA00023098"/>
    </source>
</evidence>
<dbReference type="Pfam" id="PF22785">
    <property type="entry name" value="Tc-R-P"/>
    <property type="match status" value="1"/>
</dbReference>
<dbReference type="PROSITE" id="PS00383">
    <property type="entry name" value="TYR_PHOSPHATASE_1"/>
    <property type="match status" value="1"/>
</dbReference>
<dbReference type="InterPro" id="IPR051281">
    <property type="entry name" value="Dual-spec_lipid-protein_phosph"/>
</dbReference>
<evidence type="ECO:0000259" key="22">
    <source>
        <dbReference type="PROSITE" id="PS51181"/>
    </source>
</evidence>
<reference evidence="24" key="1">
    <citation type="submission" date="2013-01" db="EMBL/GenBank/DDBJ databases">
        <title>Migration of the nucleus to localized PI3Ka separates germ layer fates by asymmetrically localizing Not mRNA.</title>
        <authorList>
            <person name="Takatori N."/>
            <person name="Saiga H."/>
            <person name="Nishida H."/>
        </authorList>
    </citation>
    <scope>NUCLEOTIDE SEQUENCE</scope>
</reference>
<dbReference type="InterPro" id="IPR045101">
    <property type="entry name" value="PTP_PTEN"/>
</dbReference>
<dbReference type="GO" id="GO:0008285">
    <property type="term" value="P:negative regulation of cell population proliferation"/>
    <property type="evidence" value="ECO:0007669"/>
    <property type="project" value="TreeGrafter"/>
</dbReference>
<dbReference type="InterPro" id="IPR029021">
    <property type="entry name" value="Prot-tyrosine_phosphatase-like"/>
</dbReference>
<keyword evidence="8" id="KW-0904">Protein phosphatase</keyword>
<dbReference type="SUPFAM" id="SSF52799">
    <property type="entry name" value="(Phosphotyrosine protein) phosphatases II"/>
    <property type="match status" value="1"/>
</dbReference>
<dbReference type="Pfam" id="PF10409">
    <property type="entry name" value="PTEN_C2"/>
    <property type="match status" value="1"/>
</dbReference>
<feature type="domain" description="C2 tensin-type" evidence="23">
    <location>
        <begin position="190"/>
        <end position="351"/>
    </location>
</feature>
<dbReference type="PROSITE" id="PS50056">
    <property type="entry name" value="TYR_PHOSPHATASE_2"/>
    <property type="match status" value="1"/>
</dbReference>
<dbReference type="SMART" id="SM01301">
    <property type="entry name" value="PTPlike_phytase"/>
    <property type="match status" value="1"/>
</dbReference>
<feature type="compositionally biased region" description="Basic and acidic residues" evidence="20">
    <location>
        <begin position="418"/>
        <end position="428"/>
    </location>
</feature>
<dbReference type="InterPro" id="IPR016130">
    <property type="entry name" value="Tyr_Pase_AS"/>
</dbReference>
<comment type="catalytic activity">
    <reaction evidence="11">
        <text>1,2-dioctanoyl-sn-glycero-3-phospho-(1D-myo-inositol-3,4,5-trisphosphate) + H2O = 1,2-dioctanoyl-sn-glycero-3-phospho-(1D-myo-inositol-4,5-bisphosphate) + phosphate</text>
        <dbReference type="Rhea" id="RHEA:43552"/>
        <dbReference type="ChEBI" id="CHEBI:15377"/>
        <dbReference type="ChEBI" id="CHEBI:43474"/>
        <dbReference type="ChEBI" id="CHEBI:83416"/>
        <dbReference type="ChEBI" id="CHEBI:83419"/>
    </reaction>
    <physiologicalReaction direction="left-to-right" evidence="11">
        <dbReference type="Rhea" id="RHEA:43553"/>
    </physiologicalReaction>
</comment>
<comment type="catalytic activity">
    <reaction evidence="15">
        <text>1D-myo-inositol 1,3,4,5,6-pentakisphosphate + H2O = 1D-myo-inositol 1,4,5,6-tetrakisphosphate + phosphate</text>
        <dbReference type="Rhea" id="RHEA:77143"/>
        <dbReference type="ChEBI" id="CHEBI:15377"/>
        <dbReference type="ChEBI" id="CHEBI:43474"/>
        <dbReference type="ChEBI" id="CHEBI:57627"/>
        <dbReference type="ChEBI" id="CHEBI:57733"/>
    </reaction>
    <physiologicalReaction direction="left-to-right" evidence="15">
        <dbReference type="Rhea" id="RHEA:77144"/>
    </physiologicalReaction>
</comment>
<evidence type="ECO:0000256" key="18">
    <source>
        <dbReference type="ARBA" id="ARBA00048832"/>
    </source>
</evidence>
<feature type="compositionally biased region" description="Acidic residues" evidence="20">
    <location>
        <begin position="403"/>
        <end position="415"/>
    </location>
</feature>
<dbReference type="PANTHER" id="PTHR12305:SF81">
    <property type="entry name" value="PHOSPHATIDYLINOSITOL 3,4,5-TRISPHOSPHATE 3-PHOSPHATASE AND DUAL-SPECIFICITY PROTEIN PHOSPHATASE PTEN"/>
    <property type="match status" value="1"/>
</dbReference>
<gene>
    <name evidence="24" type="primary">Hr-PTEN</name>
</gene>
<evidence type="ECO:0000256" key="16">
    <source>
        <dbReference type="ARBA" id="ARBA00044309"/>
    </source>
</evidence>
<evidence type="ECO:0000256" key="14">
    <source>
        <dbReference type="ARBA" id="ARBA00043760"/>
    </source>
</evidence>
<evidence type="ECO:0000256" key="12">
    <source>
        <dbReference type="ARBA" id="ARBA00034338"/>
    </source>
</evidence>
<evidence type="ECO:0000259" key="23">
    <source>
        <dbReference type="PROSITE" id="PS51182"/>
    </source>
</evidence>
<comment type="catalytic activity">
    <reaction evidence="14">
        <text>a 1,2-diacyl-sn-glycero-3-phospho-(1D-myo-inositol-3,4,5-trisphosphate) + H2O = a 1,2-diacyl-sn-glycero-3-phospho-(1D-myo-inositol-4,5-bisphosphate) + phosphate</text>
        <dbReference type="Rhea" id="RHEA:25017"/>
        <dbReference type="ChEBI" id="CHEBI:15377"/>
        <dbReference type="ChEBI" id="CHEBI:43474"/>
        <dbReference type="ChEBI" id="CHEBI:57836"/>
        <dbReference type="ChEBI" id="CHEBI:58456"/>
        <dbReference type="EC" id="3.1.3.67"/>
    </reaction>
    <physiologicalReaction direction="left-to-right" evidence="14">
        <dbReference type="Rhea" id="RHEA:25018"/>
    </physiologicalReaction>
</comment>
<evidence type="ECO:0000256" key="19">
    <source>
        <dbReference type="ARBA" id="ARBA00051341"/>
    </source>
</evidence>
<dbReference type="AlphaFoldDB" id="A0A0U4VVW9"/>
<evidence type="ECO:0000256" key="11">
    <source>
        <dbReference type="ARBA" id="ARBA00034268"/>
    </source>
</evidence>
<evidence type="ECO:0000313" key="24">
    <source>
        <dbReference type="EMBL" id="BAU21064.1"/>
    </source>
</evidence>
<dbReference type="EMBL" id="AB780458">
    <property type="protein sequence ID" value="BAU21064.1"/>
    <property type="molecule type" value="mRNA"/>
</dbReference>
<dbReference type="GO" id="GO:0051896">
    <property type="term" value="P:regulation of phosphatidylinositol 3-kinase/protein kinase B signal transduction"/>
    <property type="evidence" value="ECO:0007669"/>
    <property type="project" value="TreeGrafter"/>
</dbReference>
<dbReference type="GO" id="GO:0042995">
    <property type="term" value="C:cell projection"/>
    <property type="evidence" value="ECO:0007669"/>
    <property type="project" value="TreeGrafter"/>
</dbReference>
<feature type="compositionally biased region" description="Low complexity" evidence="20">
    <location>
        <begin position="372"/>
        <end position="381"/>
    </location>
</feature>
<dbReference type="Gene3D" id="3.90.190.10">
    <property type="entry name" value="Protein tyrosine phosphatase superfamily"/>
    <property type="match status" value="1"/>
</dbReference>
<comment type="catalytic activity">
    <reaction evidence="13">
        <text>1D-myo-inositol 1,3,4,5-tetrakisphosphate + H2O = 1D-myo-inositol 1,4,5-trisphosphate + phosphate</text>
        <dbReference type="Rhea" id="RHEA:77155"/>
        <dbReference type="ChEBI" id="CHEBI:15377"/>
        <dbReference type="ChEBI" id="CHEBI:43474"/>
        <dbReference type="ChEBI" id="CHEBI:57895"/>
        <dbReference type="ChEBI" id="CHEBI:203600"/>
    </reaction>
    <physiologicalReaction direction="left-to-right" evidence="13">
        <dbReference type="Rhea" id="RHEA:77156"/>
    </physiologicalReaction>
</comment>
<comment type="catalytic activity">
    <reaction evidence="10">
        <text>1,2-dihexadecanoyl-sn-glycero-3-phospho-(1D-myo-inositol-3,4,5-trisphosphate) + H2O = 1,2-dihexadecanoyl-sn-glycero-3-phospho-(1D-myo-inositol-4,5-bisphosphate) + phosphate</text>
        <dbReference type="Rhea" id="RHEA:43560"/>
        <dbReference type="ChEBI" id="CHEBI:15377"/>
        <dbReference type="ChEBI" id="CHEBI:43474"/>
        <dbReference type="ChEBI" id="CHEBI:83420"/>
        <dbReference type="ChEBI" id="CHEBI:83423"/>
    </reaction>
    <physiologicalReaction direction="left-to-right" evidence="10">
        <dbReference type="Rhea" id="RHEA:43561"/>
    </physiologicalReaction>
</comment>
<evidence type="ECO:0000256" key="4">
    <source>
        <dbReference type="ARBA" id="ARBA00013064"/>
    </source>
</evidence>
<keyword evidence="9" id="KW-0443">Lipid metabolism</keyword>
<dbReference type="InterPro" id="IPR035892">
    <property type="entry name" value="C2_domain_sf"/>
</dbReference>
<evidence type="ECO:0000256" key="10">
    <source>
        <dbReference type="ARBA" id="ARBA00034256"/>
    </source>
</evidence>
<comment type="catalytic activity">
    <reaction evidence="18">
        <text>O-phospho-L-threonyl-[protein] + H2O = L-threonyl-[protein] + phosphate</text>
        <dbReference type="Rhea" id="RHEA:47004"/>
        <dbReference type="Rhea" id="RHEA-COMP:11060"/>
        <dbReference type="Rhea" id="RHEA-COMP:11605"/>
        <dbReference type="ChEBI" id="CHEBI:15377"/>
        <dbReference type="ChEBI" id="CHEBI:30013"/>
        <dbReference type="ChEBI" id="CHEBI:43474"/>
        <dbReference type="ChEBI" id="CHEBI:61977"/>
        <dbReference type="EC" id="3.1.3.16"/>
    </reaction>
    <physiologicalReaction direction="left-to-right" evidence="18">
        <dbReference type="Rhea" id="RHEA:47005"/>
    </physiologicalReaction>
</comment>
<comment type="catalytic activity">
    <reaction evidence="19">
        <text>O-phospho-L-tyrosyl-[protein] + H2O = L-tyrosyl-[protein] + phosphate</text>
        <dbReference type="Rhea" id="RHEA:10684"/>
        <dbReference type="Rhea" id="RHEA-COMP:10136"/>
        <dbReference type="Rhea" id="RHEA-COMP:20101"/>
        <dbReference type="ChEBI" id="CHEBI:15377"/>
        <dbReference type="ChEBI" id="CHEBI:43474"/>
        <dbReference type="ChEBI" id="CHEBI:46858"/>
        <dbReference type="ChEBI" id="CHEBI:61978"/>
        <dbReference type="EC" id="3.1.3.48"/>
    </reaction>
    <physiologicalReaction direction="left-to-right" evidence="19">
        <dbReference type="Rhea" id="RHEA:10685"/>
    </physiologicalReaction>
</comment>
<evidence type="ECO:0000256" key="8">
    <source>
        <dbReference type="ARBA" id="ARBA00022912"/>
    </source>
</evidence>
<evidence type="ECO:0000256" key="13">
    <source>
        <dbReference type="ARBA" id="ARBA00043734"/>
    </source>
</evidence>
<keyword evidence="7" id="KW-0378">Hydrolase</keyword>
<dbReference type="GO" id="GO:0005829">
    <property type="term" value="C:cytosol"/>
    <property type="evidence" value="ECO:0007669"/>
    <property type="project" value="TreeGrafter"/>
</dbReference>
<comment type="subcellular location">
    <subcellularLocation>
        <location evidence="1">Cytoplasm</location>
    </subcellularLocation>
</comment>
<accession>A0A0U4VVW9</accession>
<dbReference type="GO" id="GO:0005886">
    <property type="term" value="C:plasma membrane"/>
    <property type="evidence" value="ECO:0007669"/>
    <property type="project" value="TreeGrafter"/>
</dbReference>
<dbReference type="EC" id="3.1.3.67" evidence="3"/>
<dbReference type="GO" id="GO:0016314">
    <property type="term" value="F:phosphatidylinositol-3,4,5-trisphosphate 3-phosphatase activity"/>
    <property type="evidence" value="ECO:0007669"/>
    <property type="project" value="UniProtKB-EC"/>
</dbReference>
<dbReference type="InterPro" id="IPR014020">
    <property type="entry name" value="Tensin_C2-dom"/>
</dbReference>
<evidence type="ECO:0000256" key="6">
    <source>
        <dbReference type="ARBA" id="ARBA00022490"/>
    </source>
</evidence>
<evidence type="ECO:0000259" key="21">
    <source>
        <dbReference type="PROSITE" id="PS50056"/>
    </source>
</evidence>
<dbReference type="EC" id="3.1.3.48" evidence="4"/>
<evidence type="ECO:0000256" key="3">
    <source>
        <dbReference type="ARBA" id="ARBA00013015"/>
    </source>
</evidence>